<dbReference type="InterPro" id="IPR015168">
    <property type="entry name" value="SsuA/THI5"/>
</dbReference>
<dbReference type="Pfam" id="PF09084">
    <property type="entry name" value="NMT1"/>
    <property type="match status" value="1"/>
</dbReference>
<dbReference type="GO" id="GO:0009228">
    <property type="term" value="P:thiamine biosynthetic process"/>
    <property type="evidence" value="ECO:0007669"/>
    <property type="project" value="InterPro"/>
</dbReference>
<feature type="signal peptide" evidence="1">
    <location>
        <begin position="1"/>
        <end position="25"/>
    </location>
</feature>
<organism evidence="3 4">
    <name type="scientific">Jiella pacifica</name>
    <dbReference type="NCBI Taxonomy" id="2696469"/>
    <lineage>
        <taxon>Bacteria</taxon>
        <taxon>Pseudomonadati</taxon>
        <taxon>Pseudomonadota</taxon>
        <taxon>Alphaproteobacteria</taxon>
        <taxon>Hyphomicrobiales</taxon>
        <taxon>Aurantimonadaceae</taxon>
        <taxon>Jiella</taxon>
    </lineage>
</organism>
<evidence type="ECO:0000313" key="4">
    <source>
        <dbReference type="Proteomes" id="UP000469011"/>
    </source>
</evidence>
<dbReference type="AlphaFoldDB" id="A0A6N9SX89"/>
<dbReference type="EMBL" id="JAAAMG010000002">
    <property type="protein sequence ID" value="NDW03654.1"/>
    <property type="molecule type" value="Genomic_DNA"/>
</dbReference>
<comment type="caution">
    <text evidence="3">The sequence shown here is derived from an EMBL/GenBank/DDBJ whole genome shotgun (WGS) entry which is preliminary data.</text>
</comment>
<proteinExistence type="predicted"/>
<keyword evidence="4" id="KW-1185">Reference proteome</keyword>
<dbReference type="Proteomes" id="UP000469011">
    <property type="component" value="Unassembled WGS sequence"/>
</dbReference>
<dbReference type="PANTHER" id="PTHR31528">
    <property type="entry name" value="4-AMINO-5-HYDROXYMETHYL-2-METHYLPYRIMIDINE PHOSPHATE SYNTHASE THI11-RELATED"/>
    <property type="match status" value="1"/>
</dbReference>
<keyword evidence="1" id="KW-0732">Signal</keyword>
<reference evidence="3 4" key="1">
    <citation type="submission" date="2020-01" db="EMBL/GenBank/DDBJ databases">
        <title>Jiella pacifica sp. nov.</title>
        <authorList>
            <person name="Xue Z."/>
            <person name="Zhu S."/>
            <person name="Chen J."/>
            <person name="Yang J."/>
        </authorList>
    </citation>
    <scope>NUCLEOTIDE SEQUENCE [LARGE SCALE GENOMIC DNA]</scope>
    <source>
        <strain evidence="3 4">40Bstr34</strain>
    </source>
</reference>
<sequence length="344" mass="37107">MRHATLSWLSAAMLTAGLSATPALAEETHIDFVLNWKYQGPQSAFFMAKDKGYFAEEGLDVTIDQGEGSAAAITKVASGAYDAGFGDINALIALAADKPDEAPIAVYVMFNNPPFTIAVKADSDIREPKDLEGKTIGGPASDGALQLFPAFAEITGIDPSKVEITNMQANLREQMLARGQVDGVFGYVNTIAFSAKSAGMNPDEDFRFINYGNYGMDLYSNAVVVSKALAKDHPEAVEGLLRAINRGVKDMIADPNGSVKYVMDREPLLNADVEAERTVATLKMEMSNPEAETIGLGAVDEARLKRAIDILVKARDLPRAPEVSEIFTDRFLPPLSERPTKIVD</sequence>
<dbReference type="RefSeq" id="WP_163461261.1">
    <property type="nucleotide sequence ID" value="NZ_JAAAMG010000002.1"/>
</dbReference>
<dbReference type="InterPro" id="IPR027939">
    <property type="entry name" value="NMT1/THI5"/>
</dbReference>
<protein>
    <submittedName>
        <fullName evidence="3">ABC transporter substrate-binding protein</fullName>
    </submittedName>
</protein>
<gene>
    <name evidence="3" type="ORF">GTK09_04370</name>
</gene>
<dbReference type="Gene3D" id="3.40.190.10">
    <property type="entry name" value="Periplasmic binding protein-like II"/>
    <property type="match status" value="2"/>
</dbReference>
<accession>A0A6N9SX89</accession>
<dbReference type="PANTHER" id="PTHR31528:SF15">
    <property type="entry name" value="RIBOFLAVIN-BINDING PROTEIN RIBY"/>
    <property type="match status" value="1"/>
</dbReference>
<feature type="chain" id="PRO_5027033898" evidence="1">
    <location>
        <begin position="26"/>
        <end position="344"/>
    </location>
</feature>
<evidence type="ECO:0000259" key="2">
    <source>
        <dbReference type="Pfam" id="PF09084"/>
    </source>
</evidence>
<evidence type="ECO:0000313" key="3">
    <source>
        <dbReference type="EMBL" id="NDW03654.1"/>
    </source>
</evidence>
<name>A0A6N9SX89_9HYPH</name>
<evidence type="ECO:0000256" key="1">
    <source>
        <dbReference type="SAM" id="SignalP"/>
    </source>
</evidence>
<feature type="domain" description="SsuA/THI5-like" evidence="2">
    <location>
        <begin position="44"/>
        <end position="256"/>
    </location>
</feature>
<dbReference type="SUPFAM" id="SSF53850">
    <property type="entry name" value="Periplasmic binding protein-like II"/>
    <property type="match status" value="1"/>
</dbReference>